<name>A0AAD9R2B0_ACRCE</name>
<proteinExistence type="predicted"/>
<dbReference type="Proteomes" id="UP001249851">
    <property type="component" value="Unassembled WGS sequence"/>
</dbReference>
<gene>
    <name evidence="3" type="ORF">P5673_003197</name>
</gene>
<reference evidence="3" key="2">
    <citation type="journal article" date="2023" name="Science">
        <title>Genomic signatures of disease resistance in endangered staghorn corals.</title>
        <authorList>
            <person name="Vollmer S.V."/>
            <person name="Selwyn J.D."/>
            <person name="Despard B.A."/>
            <person name="Roesel C.L."/>
        </authorList>
    </citation>
    <scope>NUCLEOTIDE SEQUENCE</scope>
    <source>
        <strain evidence="3">K2</strain>
    </source>
</reference>
<dbReference type="AlphaFoldDB" id="A0AAD9R2B0"/>
<organism evidence="3 4">
    <name type="scientific">Acropora cervicornis</name>
    <name type="common">Staghorn coral</name>
    <dbReference type="NCBI Taxonomy" id="6130"/>
    <lineage>
        <taxon>Eukaryota</taxon>
        <taxon>Metazoa</taxon>
        <taxon>Cnidaria</taxon>
        <taxon>Anthozoa</taxon>
        <taxon>Hexacorallia</taxon>
        <taxon>Scleractinia</taxon>
        <taxon>Astrocoeniina</taxon>
        <taxon>Acroporidae</taxon>
        <taxon>Acropora</taxon>
    </lineage>
</organism>
<evidence type="ECO:0000256" key="2">
    <source>
        <dbReference type="SAM" id="SignalP"/>
    </source>
</evidence>
<feature type="compositionally biased region" description="Polar residues" evidence="1">
    <location>
        <begin position="124"/>
        <end position="134"/>
    </location>
</feature>
<evidence type="ECO:0000313" key="4">
    <source>
        <dbReference type="Proteomes" id="UP001249851"/>
    </source>
</evidence>
<accession>A0AAD9R2B0</accession>
<dbReference type="EMBL" id="JARQWQ010000005">
    <property type="protein sequence ID" value="KAK2571796.1"/>
    <property type="molecule type" value="Genomic_DNA"/>
</dbReference>
<comment type="caution">
    <text evidence="3">The sequence shown here is derived from an EMBL/GenBank/DDBJ whole genome shotgun (WGS) entry which is preliminary data.</text>
</comment>
<reference evidence="3" key="1">
    <citation type="journal article" date="2023" name="G3 (Bethesda)">
        <title>Whole genome assembly and annotation of the endangered Caribbean coral Acropora cervicornis.</title>
        <authorList>
            <person name="Selwyn J.D."/>
            <person name="Vollmer S.V."/>
        </authorList>
    </citation>
    <scope>NUCLEOTIDE SEQUENCE</scope>
    <source>
        <strain evidence="3">K2</strain>
    </source>
</reference>
<keyword evidence="4" id="KW-1185">Reference proteome</keyword>
<evidence type="ECO:0000313" key="3">
    <source>
        <dbReference type="EMBL" id="KAK2571796.1"/>
    </source>
</evidence>
<evidence type="ECO:0000256" key="1">
    <source>
        <dbReference type="SAM" id="MobiDB-lite"/>
    </source>
</evidence>
<feature type="chain" id="PRO_5041955997" evidence="2">
    <location>
        <begin position="28"/>
        <end position="284"/>
    </location>
</feature>
<protein>
    <submittedName>
        <fullName evidence="3">Uncharacterized protein</fullName>
    </submittedName>
</protein>
<feature type="region of interest" description="Disordered" evidence="1">
    <location>
        <begin position="119"/>
        <end position="172"/>
    </location>
</feature>
<keyword evidence="2" id="KW-0732">Signal</keyword>
<sequence>MQDWLPSQRRKTLKVLFFFTHWLNSSAEVYAVGMPAKRKKPKILFRVFSSHNYSRVASRFPFLKGPQIKAKLLQAWRNELDSKNQTMDPEHVPVYASREIPGQAERKIEARSRGINTGCEENRANLSPLRTYSEATYRRKRRLQDSQTSISQSPQSSQTSTAASEGNSPSKIGAKSEIIDLLEEISAEQLLIEPDEMCFAEDLDSLNHEPWLVEQSQNVQENENTVNTVSEMFQWRTADRVTHLLPNKNEEVDENRRQSRFLISSDCEGDSNFMSLFDEKDVFL</sequence>
<feature type="signal peptide" evidence="2">
    <location>
        <begin position="1"/>
        <end position="27"/>
    </location>
</feature>
<feature type="compositionally biased region" description="Low complexity" evidence="1">
    <location>
        <begin position="145"/>
        <end position="164"/>
    </location>
</feature>